<comment type="caution">
    <text evidence="2">The sequence shown here is derived from an EMBL/GenBank/DDBJ whole genome shotgun (WGS) entry which is preliminary data.</text>
</comment>
<reference evidence="3" key="1">
    <citation type="journal article" date="2015" name="Genome">
        <title>Whole Genome Sequence of the Non-Microcystin-Producing Microcystis aeruginosa Strain NIES-44.</title>
        <authorList>
            <person name="Okano K."/>
            <person name="Miyata N."/>
            <person name="Ozaki Y."/>
        </authorList>
    </citation>
    <scope>NUCLEOTIDE SEQUENCE [LARGE SCALE GENOMIC DNA]</scope>
    <source>
        <strain evidence="3">NIES-44</strain>
    </source>
</reference>
<feature type="region of interest" description="Disordered" evidence="1">
    <location>
        <begin position="1"/>
        <end position="45"/>
    </location>
</feature>
<dbReference type="AlphaFoldDB" id="A0A0A1W0T0"/>
<dbReference type="EMBL" id="BBPA01000070">
    <property type="protein sequence ID" value="GAL95409.1"/>
    <property type="molecule type" value="Genomic_DNA"/>
</dbReference>
<feature type="compositionally biased region" description="Polar residues" evidence="1">
    <location>
        <begin position="17"/>
        <end position="45"/>
    </location>
</feature>
<sequence>MSQRLVSPDTKLGKGTQGQYTCNKSLQGESNGDSHPQIQKSQLWD</sequence>
<dbReference type="Proteomes" id="UP000030321">
    <property type="component" value="Unassembled WGS sequence"/>
</dbReference>
<evidence type="ECO:0000313" key="3">
    <source>
        <dbReference type="Proteomes" id="UP000030321"/>
    </source>
</evidence>
<evidence type="ECO:0000256" key="1">
    <source>
        <dbReference type="SAM" id="MobiDB-lite"/>
    </source>
</evidence>
<accession>A0A0A1W0T0</accession>
<protein>
    <submittedName>
        <fullName evidence="2">Uncharacterized protein</fullName>
    </submittedName>
</protein>
<gene>
    <name evidence="2" type="ORF">N44_04264</name>
</gene>
<proteinExistence type="predicted"/>
<evidence type="ECO:0000313" key="2">
    <source>
        <dbReference type="EMBL" id="GAL95409.1"/>
    </source>
</evidence>
<name>A0A0A1W0T0_MICAE</name>
<organism evidence="2 3">
    <name type="scientific">Microcystis aeruginosa NIES-44</name>
    <dbReference type="NCBI Taxonomy" id="449439"/>
    <lineage>
        <taxon>Bacteria</taxon>
        <taxon>Bacillati</taxon>
        <taxon>Cyanobacteriota</taxon>
        <taxon>Cyanophyceae</taxon>
        <taxon>Oscillatoriophycideae</taxon>
        <taxon>Chroococcales</taxon>
        <taxon>Microcystaceae</taxon>
        <taxon>Microcystis</taxon>
    </lineage>
</organism>